<evidence type="ECO:0000256" key="10">
    <source>
        <dbReference type="ARBA" id="ARBA00022989"/>
    </source>
</evidence>
<dbReference type="NCBIfam" id="TIGR00560">
    <property type="entry name" value="pgsA"/>
    <property type="match status" value="1"/>
</dbReference>
<keyword evidence="10 18" id="KW-1133">Transmembrane helix</keyword>
<evidence type="ECO:0000256" key="9">
    <source>
        <dbReference type="ARBA" id="ARBA00022692"/>
    </source>
</evidence>
<evidence type="ECO:0000256" key="18">
    <source>
        <dbReference type="SAM" id="Phobius"/>
    </source>
</evidence>
<keyword evidence="9 18" id="KW-0812">Transmembrane</keyword>
<name>K7ZD32_9PROT</name>
<evidence type="ECO:0000256" key="5">
    <source>
        <dbReference type="ARBA" id="ARBA00013170"/>
    </source>
</evidence>
<feature type="transmembrane region" description="Helical" evidence="18">
    <location>
        <begin position="33"/>
        <end position="53"/>
    </location>
</feature>
<evidence type="ECO:0000256" key="4">
    <source>
        <dbReference type="ARBA" id="ARBA00010441"/>
    </source>
</evidence>
<dbReference type="InterPro" id="IPR050324">
    <property type="entry name" value="CDP-alcohol_PTase-I"/>
</dbReference>
<sequence length="196" mass="21991">MLDQLPNWLTIFRILAVVPIALCLWLGGETLRWIALVSYILASITDYFDGYLARVMQVQSSLGRLLDPIADKLLVVASLLILVALDHISGITVLAALVIMLREILVSGLREFLAELRVSIPISRLAKWKTTVHLIAIGFLIIGDDSAKWIYFTTIGEVGLWLGVILTLCTFQDYLVKGIRRVSAHKLTRFSERNMK</sequence>
<keyword evidence="13" id="KW-0594">Phospholipid biosynthesis</keyword>
<dbReference type="KEGG" id="thal:A1OE_955"/>
<keyword evidence="11" id="KW-0443">Lipid metabolism</keyword>
<dbReference type="InterPro" id="IPR000462">
    <property type="entry name" value="CDP-OH_P_trans"/>
</dbReference>
<dbReference type="InterPro" id="IPR048254">
    <property type="entry name" value="CDP_ALCOHOL_P_TRANSF_CS"/>
</dbReference>
<dbReference type="OrthoDB" id="9796672at2"/>
<keyword evidence="12 18" id="KW-0472">Membrane</keyword>
<evidence type="ECO:0000256" key="13">
    <source>
        <dbReference type="ARBA" id="ARBA00023209"/>
    </source>
</evidence>
<evidence type="ECO:0000256" key="11">
    <source>
        <dbReference type="ARBA" id="ARBA00023098"/>
    </source>
</evidence>
<reference evidence="19 20" key="1">
    <citation type="journal article" date="2012" name="Proc. Natl. Acad. Sci. U.S.A.">
        <title>Genome streamlining and chemical defense in a coral reef symbiosis.</title>
        <authorList>
            <person name="Kwan J.C."/>
            <person name="Donia M.S."/>
            <person name="Han A.W."/>
            <person name="Hirose E."/>
            <person name="Haygood M.G."/>
            <person name="Schmidt E.W."/>
        </authorList>
    </citation>
    <scope>NUCLEOTIDE SEQUENCE [LARGE SCALE GENOMIC DNA]</scope>
    <source>
        <strain evidence="19 20">L2</strain>
    </source>
</reference>
<dbReference type="EC" id="2.7.8.5" evidence="5 16"/>
<feature type="transmembrane region" description="Helical" evidence="18">
    <location>
        <begin position="6"/>
        <end position="26"/>
    </location>
</feature>
<evidence type="ECO:0000256" key="1">
    <source>
        <dbReference type="ARBA" id="ARBA00004141"/>
    </source>
</evidence>
<dbReference type="STRING" id="1193729.A1OE_955"/>
<evidence type="ECO:0000256" key="7">
    <source>
        <dbReference type="ARBA" id="ARBA00022516"/>
    </source>
</evidence>
<dbReference type="InterPro" id="IPR043130">
    <property type="entry name" value="CDP-OH_PTrfase_TM_dom"/>
</dbReference>
<feature type="transmembrane region" description="Helical" evidence="18">
    <location>
        <begin position="149"/>
        <end position="171"/>
    </location>
</feature>
<comment type="pathway">
    <text evidence="3">Lipid metabolism.</text>
</comment>
<dbReference type="AlphaFoldDB" id="K7ZD32"/>
<dbReference type="PROSITE" id="PS00379">
    <property type="entry name" value="CDP_ALCOHOL_P_TRANSF"/>
    <property type="match status" value="1"/>
</dbReference>
<comment type="subcellular location">
    <subcellularLocation>
        <location evidence="1">Membrane</location>
        <topology evidence="1">Multi-pass membrane protein</topology>
    </subcellularLocation>
</comment>
<dbReference type="EMBL" id="CP003539">
    <property type="protein sequence ID" value="AFX99136.1"/>
    <property type="molecule type" value="Genomic_DNA"/>
</dbReference>
<comment type="similarity">
    <text evidence="4 17">Belongs to the CDP-alcohol phosphatidyltransferase class-I family.</text>
</comment>
<keyword evidence="14" id="KW-1208">Phospholipid metabolism</keyword>
<dbReference type="GO" id="GO:0008444">
    <property type="term" value="F:CDP-diacylglycerol-glycerol-3-phosphate 3-phosphatidyltransferase activity"/>
    <property type="evidence" value="ECO:0007669"/>
    <property type="project" value="UniProtKB-UniRule"/>
</dbReference>
<evidence type="ECO:0000256" key="16">
    <source>
        <dbReference type="NCBIfam" id="TIGR00560"/>
    </source>
</evidence>
<evidence type="ECO:0000313" key="20">
    <source>
        <dbReference type="Proteomes" id="UP000010077"/>
    </source>
</evidence>
<dbReference type="GO" id="GO:0046474">
    <property type="term" value="P:glycerophospholipid biosynthetic process"/>
    <property type="evidence" value="ECO:0007669"/>
    <property type="project" value="TreeGrafter"/>
</dbReference>
<keyword evidence="20" id="KW-1185">Reference proteome</keyword>
<comment type="catalytic activity">
    <reaction evidence="15">
        <text>a CDP-1,2-diacyl-sn-glycerol + sn-glycerol 3-phosphate = a 1,2-diacyl-sn-glycero-3-phospho-(1'-sn-glycero-3'-phosphate) + CMP + H(+)</text>
        <dbReference type="Rhea" id="RHEA:12593"/>
        <dbReference type="ChEBI" id="CHEBI:15378"/>
        <dbReference type="ChEBI" id="CHEBI:57597"/>
        <dbReference type="ChEBI" id="CHEBI:58332"/>
        <dbReference type="ChEBI" id="CHEBI:60110"/>
        <dbReference type="ChEBI" id="CHEBI:60377"/>
        <dbReference type="EC" id="2.7.8.5"/>
    </reaction>
</comment>
<dbReference type="InterPro" id="IPR004570">
    <property type="entry name" value="Phosphatidylglycerol_P_synth"/>
</dbReference>
<evidence type="ECO:0000256" key="6">
    <source>
        <dbReference type="ARBA" id="ARBA00014944"/>
    </source>
</evidence>
<evidence type="ECO:0000256" key="3">
    <source>
        <dbReference type="ARBA" id="ARBA00005189"/>
    </source>
</evidence>
<dbReference type="HOGENOM" id="CLU_051314_2_1_5"/>
<dbReference type="GO" id="GO:0016020">
    <property type="term" value="C:membrane"/>
    <property type="evidence" value="ECO:0007669"/>
    <property type="project" value="UniProtKB-SubCell"/>
</dbReference>
<dbReference type="eggNOG" id="COG0558">
    <property type="taxonomic scope" value="Bacteria"/>
</dbReference>
<evidence type="ECO:0000313" key="19">
    <source>
        <dbReference type="EMBL" id="AFX99136.1"/>
    </source>
</evidence>
<keyword evidence="7" id="KW-0444">Lipid biosynthesis</keyword>
<evidence type="ECO:0000256" key="14">
    <source>
        <dbReference type="ARBA" id="ARBA00023264"/>
    </source>
</evidence>
<dbReference type="Gene3D" id="1.20.120.1760">
    <property type="match status" value="1"/>
</dbReference>
<dbReference type="Proteomes" id="UP000010077">
    <property type="component" value="Chromosome"/>
</dbReference>
<accession>K7ZD32</accession>
<evidence type="ECO:0000256" key="8">
    <source>
        <dbReference type="ARBA" id="ARBA00022679"/>
    </source>
</evidence>
<evidence type="ECO:0000256" key="15">
    <source>
        <dbReference type="ARBA" id="ARBA00048586"/>
    </source>
</evidence>
<feature type="transmembrane region" description="Helical" evidence="18">
    <location>
        <begin position="73"/>
        <end position="101"/>
    </location>
</feature>
<gene>
    <name evidence="19" type="primary">pgsA</name>
    <name evidence="19" type="ORF">A1OE_955</name>
</gene>
<proteinExistence type="inferred from homology"/>
<comment type="pathway">
    <text evidence="2">Phospholipid metabolism; phosphatidylglycerol biosynthesis; phosphatidylglycerol from CDP-diacylglycerol: step 1/2.</text>
</comment>
<evidence type="ECO:0000256" key="2">
    <source>
        <dbReference type="ARBA" id="ARBA00005042"/>
    </source>
</evidence>
<keyword evidence="8 17" id="KW-0808">Transferase</keyword>
<dbReference type="PANTHER" id="PTHR14269:SF62">
    <property type="entry name" value="CDP-DIACYLGLYCEROL--GLYCEROL-3-PHOSPHATE 3-PHOSPHATIDYLTRANSFERASE 1, CHLOROPLASTIC"/>
    <property type="match status" value="1"/>
</dbReference>
<dbReference type="Pfam" id="PF01066">
    <property type="entry name" value="CDP-OH_P_transf"/>
    <property type="match status" value="1"/>
</dbReference>
<dbReference type="PATRIC" id="fig|1193729.4.peg.525"/>
<evidence type="ECO:0000256" key="12">
    <source>
        <dbReference type="ARBA" id="ARBA00023136"/>
    </source>
</evidence>
<evidence type="ECO:0000256" key="17">
    <source>
        <dbReference type="RuleBase" id="RU003750"/>
    </source>
</evidence>
<protein>
    <recommendedName>
        <fullName evidence="6 16">CDP-diacylglycerol--glycerol-3-phosphate 3-phosphatidyltransferase</fullName>
        <ecNumber evidence="5 16">2.7.8.5</ecNumber>
    </recommendedName>
</protein>
<dbReference type="RefSeq" id="WP_015088634.1">
    <property type="nucleotide sequence ID" value="NC_019566.1"/>
</dbReference>
<dbReference type="PANTHER" id="PTHR14269">
    <property type="entry name" value="CDP-DIACYLGLYCEROL--GLYCEROL-3-PHOSPHATE 3-PHOSPHATIDYLTRANSFERASE-RELATED"/>
    <property type="match status" value="1"/>
</dbReference>
<organism evidence="19 20">
    <name type="scientific">Candidatus Endolissoclinum faulkneri L2</name>
    <dbReference type="NCBI Taxonomy" id="1193729"/>
    <lineage>
        <taxon>Bacteria</taxon>
        <taxon>Pseudomonadati</taxon>
        <taxon>Pseudomonadota</taxon>
        <taxon>Alphaproteobacteria</taxon>
        <taxon>Rhodospirillales</taxon>
        <taxon>Rhodospirillaceae</taxon>
        <taxon>Candidatus Endolissoclinum</taxon>
    </lineage>
</organism>
<dbReference type="PIRSF" id="PIRSF000847">
    <property type="entry name" value="Phos_ph_gly_syn"/>
    <property type="match status" value="1"/>
</dbReference>